<feature type="transmembrane region" description="Helical" evidence="8">
    <location>
        <begin position="20"/>
        <end position="39"/>
    </location>
</feature>
<proteinExistence type="inferred from homology"/>
<dbReference type="OrthoDB" id="422637at2759"/>
<evidence type="ECO:0000256" key="3">
    <source>
        <dbReference type="ARBA" id="ARBA00022692"/>
    </source>
</evidence>
<dbReference type="PANTHER" id="PTHR11384">
    <property type="entry name" value="ATP-BINDING CASSETTE, SUB-FAMILY D MEMBER"/>
    <property type="match status" value="1"/>
</dbReference>
<dbReference type="Proteomes" id="UP000186594">
    <property type="component" value="Unassembled WGS sequence"/>
</dbReference>
<dbReference type="PANTHER" id="PTHR11384:SF67">
    <property type="entry name" value="ATP-BINDING CASSETTE SUB-FAMILY D MEMBER 1"/>
    <property type="match status" value="1"/>
</dbReference>
<dbReference type="STRING" id="1198029.A0A1U7LGI1"/>
<dbReference type="InterPro" id="IPR003439">
    <property type="entry name" value="ABC_transporter-like_ATP-bd"/>
</dbReference>
<name>A0A1U7LGI1_NEOID</name>
<dbReference type="Gene3D" id="1.20.1560.10">
    <property type="entry name" value="ABC transporter type 1, transmembrane domain"/>
    <property type="match status" value="1"/>
</dbReference>
<dbReference type="GO" id="GO:0006635">
    <property type="term" value="P:fatty acid beta-oxidation"/>
    <property type="evidence" value="ECO:0007669"/>
    <property type="project" value="TreeGrafter"/>
</dbReference>
<dbReference type="InterPro" id="IPR003593">
    <property type="entry name" value="AAA+_ATPase"/>
</dbReference>
<evidence type="ECO:0000259" key="10">
    <source>
        <dbReference type="PROSITE" id="PS50929"/>
    </source>
</evidence>
<dbReference type="InterPro" id="IPR027417">
    <property type="entry name" value="P-loop_NTPase"/>
</dbReference>
<evidence type="ECO:0000313" key="11">
    <source>
        <dbReference type="EMBL" id="OLL21757.1"/>
    </source>
</evidence>
<accession>A0A1U7LGI1</accession>
<keyword evidence="12" id="KW-1185">Reference proteome</keyword>
<evidence type="ECO:0000256" key="6">
    <source>
        <dbReference type="ARBA" id="ARBA00022989"/>
    </source>
</evidence>
<evidence type="ECO:0000256" key="1">
    <source>
        <dbReference type="ARBA" id="ARBA00008575"/>
    </source>
</evidence>
<dbReference type="PROSITE" id="PS50929">
    <property type="entry name" value="ABC_TM1F"/>
    <property type="match status" value="1"/>
</dbReference>
<dbReference type="Pfam" id="PF00005">
    <property type="entry name" value="ABC_tran"/>
    <property type="match status" value="1"/>
</dbReference>
<keyword evidence="5 11" id="KW-0067">ATP-binding</keyword>
<dbReference type="GO" id="GO:0005324">
    <property type="term" value="F:long-chain fatty acid transmembrane transporter activity"/>
    <property type="evidence" value="ECO:0007669"/>
    <property type="project" value="TreeGrafter"/>
</dbReference>
<evidence type="ECO:0000256" key="7">
    <source>
        <dbReference type="ARBA" id="ARBA00023136"/>
    </source>
</evidence>
<dbReference type="PROSITE" id="PS50893">
    <property type="entry name" value="ABC_TRANSPORTER_2"/>
    <property type="match status" value="1"/>
</dbReference>
<evidence type="ECO:0000256" key="5">
    <source>
        <dbReference type="ARBA" id="ARBA00022840"/>
    </source>
</evidence>
<dbReference type="GO" id="GO:0005524">
    <property type="term" value="F:ATP binding"/>
    <property type="evidence" value="ECO:0007669"/>
    <property type="project" value="UniProtKB-KW"/>
</dbReference>
<dbReference type="GO" id="GO:0005778">
    <property type="term" value="C:peroxisomal membrane"/>
    <property type="evidence" value="ECO:0007669"/>
    <property type="project" value="TreeGrafter"/>
</dbReference>
<comment type="caution">
    <text evidence="11">The sequence shown here is derived from an EMBL/GenBank/DDBJ whole genome shotgun (WGS) entry which is preliminary data.</text>
</comment>
<reference evidence="11 12" key="1">
    <citation type="submission" date="2016-04" db="EMBL/GenBank/DDBJ databases">
        <title>Evolutionary innovation and constraint leading to complex multicellularity in the Ascomycota.</title>
        <authorList>
            <person name="Cisse O."/>
            <person name="Nguyen A."/>
            <person name="Hewitt D.A."/>
            <person name="Jedd G."/>
            <person name="Stajich J.E."/>
        </authorList>
    </citation>
    <scope>NUCLEOTIDE SEQUENCE [LARGE SCALE GENOMIC DNA]</scope>
    <source>
        <strain evidence="11 12">DAH-3</strain>
    </source>
</reference>
<dbReference type="Pfam" id="PF06472">
    <property type="entry name" value="ABC_membrane_2"/>
    <property type="match status" value="1"/>
</dbReference>
<dbReference type="Gene3D" id="3.40.50.300">
    <property type="entry name" value="P-loop containing nucleotide triphosphate hydrolases"/>
    <property type="match status" value="1"/>
</dbReference>
<dbReference type="InterPro" id="IPR017871">
    <property type="entry name" value="ABC_transporter-like_CS"/>
</dbReference>
<dbReference type="GO" id="GO:0015910">
    <property type="term" value="P:long-chain fatty acid import into peroxisome"/>
    <property type="evidence" value="ECO:0007669"/>
    <property type="project" value="TreeGrafter"/>
</dbReference>
<dbReference type="GO" id="GO:0042760">
    <property type="term" value="P:very long-chain fatty acid catabolic process"/>
    <property type="evidence" value="ECO:0007669"/>
    <property type="project" value="TreeGrafter"/>
</dbReference>
<dbReference type="InterPro" id="IPR050835">
    <property type="entry name" value="ABC_transporter_sub-D"/>
</dbReference>
<keyword evidence="6 8" id="KW-1133">Transmembrane helix</keyword>
<sequence length="737" mass="82880">MGIATPDLSALILHLKDPKVKAALGVLSTATIATLIQILRTKHEELPKIHRKNSAVILSDGSREIYVPYKNEEAKVIINPTKIVTFEAHRRLFLDKRSAAPVEGKVGVNRRFIRQFEAIWAILVPRFQSKETAILFLHACFLIARTWLSLVVARLDGTIVRDLVSANGKGFMRGLAFWFLIAVPATYTNSMIQYLQAKISIGFRTRLIRYVHDLYLNSNLSFYKITLDGQLTGADQYITTDITKFCDTVSSLYSSIGKPSVDIVVFTYQLFRSIGPLGMVMIFANYFGTAYLLRKVSPSFGRLAVAEARLEGDFRNAHSRIVTSAEEIAFYGGEKAELRSLDKAYLKLIRHVNGIFKILIAYNMFEDFIIKYAWSALGLICCSLPVFLPNLGGLSEGSHEHNRTKAFITNKRLLLSLSDAGGRIMYSYKDLAELAGYTARVYALLSTLHRVHANAYKPSRNERAIPYSFADIKGTVQEGFEGIRLESVPVVIPSAYAGEELFSSLSFIIRPGEHMIISGPNGIGKTAIARVIAGLWPVYQGLLSKPSSGEIIYIPQRPYLSIGTLREQIIYPQSHHEMVTSGKTDEDLMEILRIVRLEYLPGREGGLDAKQNNWGAVFSGGEKQRMSLARMFYHMPKFAVLDEATSAVSSDVEGILYEKAKEFGITLLTISHRPGLVKYHKYLLKLDGEGIWEIQRVGTEKELMSVEREIQDLECRLAQVEGWTRRHKEVEQELRME</sequence>
<protein>
    <submittedName>
        <fullName evidence="11">ATP-binding cassette sub-family D member 2</fullName>
    </submittedName>
</protein>
<dbReference type="SMART" id="SM00382">
    <property type="entry name" value="AAA"/>
    <property type="match status" value="1"/>
</dbReference>
<keyword evidence="4" id="KW-0547">Nucleotide-binding</keyword>
<feature type="domain" description="ABC transmembrane type-1" evidence="10">
    <location>
        <begin position="136"/>
        <end position="370"/>
    </location>
</feature>
<comment type="similarity">
    <text evidence="1">Belongs to the ABC transporter superfamily. ABCD family. Peroxisomal fatty acyl CoA transporter (TC 3.A.1.203) subfamily.</text>
</comment>
<dbReference type="GO" id="GO:0016887">
    <property type="term" value="F:ATP hydrolysis activity"/>
    <property type="evidence" value="ECO:0007669"/>
    <property type="project" value="InterPro"/>
</dbReference>
<dbReference type="GO" id="GO:0007031">
    <property type="term" value="P:peroxisome organization"/>
    <property type="evidence" value="ECO:0007669"/>
    <property type="project" value="TreeGrafter"/>
</dbReference>
<keyword evidence="7 8" id="KW-0472">Membrane</keyword>
<evidence type="ECO:0000256" key="2">
    <source>
        <dbReference type="ARBA" id="ARBA00022448"/>
    </source>
</evidence>
<feature type="transmembrane region" description="Helical" evidence="8">
    <location>
        <begin position="274"/>
        <end position="293"/>
    </location>
</feature>
<dbReference type="PROSITE" id="PS00211">
    <property type="entry name" value="ABC_TRANSPORTER_1"/>
    <property type="match status" value="1"/>
</dbReference>
<dbReference type="AlphaFoldDB" id="A0A1U7LGI1"/>
<evidence type="ECO:0000259" key="9">
    <source>
        <dbReference type="PROSITE" id="PS50893"/>
    </source>
</evidence>
<keyword evidence="3 8" id="KW-0812">Transmembrane</keyword>
<feature type="domain" description="ABC transporter" evidence="9">
    <location>
        <begin position="483"/>
        <end position="713"/>
    </location>
</feature>
<evidence type="ECO:0000256" key="4">
    <source>
        <dbReference type="ARBA" id="ARBA00022741"/>
    </source>
</evidence>
<evidence type="ECO:0000256" key="8">
    <source>
        <dbReference type="SAM" id="Phobius"/>
    </source>
</evidence>
<dbReference type="OMA" id="IHDMYLD"/>
<keyword evidence="2" id="KW-0813">Transport</keyword>
<dbReference type="InterPro" id="IPR036640">
    <property type="entry name" value="ABC1_TM_sf"/>
</dbReference>
<gene>
    <name evidence="11" type="ORF">NEOLI_002906</name>
</gene>
<dbReference type="EMBL" id="LXFE01004301">
    <property type="protein sequence ID" value="OLL21757.1"/>
    <property type="molecule type" value="Genomic_DNA"/>
</dbReference>
<dbReference type="GO" id="GO:0140359">
    <property type="term" value="F:ABC-type transporter activity"/>
    <property type="evidence" value="ECO:0007669"/>
    <property type="project" value="InterPro"/>
</dbReference>
<dbReference type="SUPFAM" id="SSF90123">
    <property type="entry name" value="ABC transporter transmembrane region"/>
    <property type="match status" value="1"/>
</dbReference>
<evidence type="ECO:0000313" key="12">
    <source>
        <dbReference type="Proteomes" id="UP000186594"/>
    </source>
</evidence>
<organism evidence="11 12">
    <name type="scientific">Neolecta irregularis (strain DAH-3)</name>
    <dbReference type="NCBI Taxonomy" id="1198029"/>
    <lineage>
        <taxon>Eukaryota</taxon>
        <taxon>Fungi</taxon>
        <taxon>Dikarya</taxon>
        <taxon>Ascomycota</taxon>
        <taxon>Taphrinomycotina</taxon>
        <taxon>Neolectales</taxon>
        <taxon>Neolectaceae</taxon>
        <taxon>Neolecta</taxon>
    </lineage>
</organism>
<feature type="transmembrane region" description="Helical" evidence="8">
    <location>
        <begin position="133"/>
        <end position="155"/>
    </location>
</feature>
<dbReference type="CDD" id="cd03223">
    <property type="entry name" value="ABCD_peroxisomal_ALDP"/>
    <property type="match status" value="1"/>
</dbReference>
<dbReference type="InterPro" id="IPR011527">
    <property type="entry name" value="ABC1_TM_dom"/>
</dbReference>
<dbReference type="SUPFAM" id="SSF52540">
    <property type="entry name" value="P-loop containing nucleoside triphosphate hydrolases"/>
    <property type="match status" value="1"/>
</dbReference>
<feature type="transmembrane region" description="Helical" evidence="8">
    <location>
        <begin position="175"/>
        <end position="195"/>
    </location>
</feature>